<feature type="active site" description="Nucleophile" evidence="9">
    <location>
        <position position="124"/>
    </location>
</feature>
<dbReference type="InterPro" id="IPR020094">
    <property type="entry name" value="TruA/RsuA/RluB/E/F_N"/>
</dbReference>
<dbReference type="InterPro" id="IPR002913">
    <property type="entry name" value="START_lipid-bd_dom"/>
</dbReference>
<dbReference type="PANTHER" id="PTHR46374:SF3">
    <property type="entry name" value="STAR-RELATED LIPID TRANSFER PROTEIN 5"/>
    <property type="match status" value="1"/>
</dbReference>
<evidence type="ECO:0000256" key="2">
    <source>
        <dbReference type="ARBA" id="ARBA00022448"/>
    </source>
</evidence>
<dbReference type="OrthoDB" id="196858at2759"/>
<evidence type="ECO:0000256" key="1">
    <source>
        <dbReference type="ARBA" id="ARBA00009375"/>
    </source>
</evidence>
<evidence type="ECO:0000313" key="12">
    <source>
        <dbReference type="Ensembl" id="ENSLLEP00000024347.1"/>
    </source>
</evidence>
<dbReference type="Pfam" id="PF01852">
    <property type="entry name" value="START"/>
    <property type="match status" value="1"/>
</dbReference>
<dbReference type="Proteomes" id="UP000694569">
    <property type="component" value="Unplaced"/>
</dbReference>
<dbReference type="PROSITE" id="PS50848">
    <property type="entry name" value="START"/>
    <property type="match status" value="1"/>
</dbReference>
<evidence type="ECO:0000256" key="7">
    <source>
        <dbReference type="ARBA" id="ARBA00024750"/>
    </source>
</evidence>
<dbReference type="SUPFAM" id="SSF55961">
    <property type="entry name" value="Bet v1-like"/>
    <property type="match status" value="1"/>
</dbReference>
<evidence type="ECO:0000256" key="6">
    <source>
        <dbReference type="ARBA" id="ARBA00023235"/>
    </source>
</evidence>
<keyword evidence="6" id="KW-0413">Isomerase</keyword>
<evidence type="ECO:0000256" key="8">
    <source>
        <dbReference type="ARBA" id="ARBA00036943"/>
    </source>
</evidence>
<evidence type="ECO:0000256" key="5">
    <source>
        <dbReference type="ARBA" id="ARBA00023121"/>
    </source>
</evidence>
<dbReference type="GO" id="GO:0015485">
    <property type="term" value="F:cholesterol binding"/>
    <property type="evidence" value="ECO:0007669"/>
    <property type="project" value="TreeGrafter"/>
</dbReference>
<dbReference type="Pfam" id="PF01416">
    <property type="entry name" value="PseudoU_synth_1"/>
    <property type="match status" value="1"/>
</dbReference>
<evidence type="ECO:0000256" key="10">
    <source>
        <dbReference type="PIRSR" id="PIRSR641708-2"/>
    </source>
</evidence>
<dbReference type="GO" id="GO:0070508">
    <property type="term" value="P:cholesterol import"/>
    <property type="evidence" value="ECO:0007669"/>
    <property type="project" value="TreeGrafter"/>
</dbReference>
<accession>A0A8C5PKW6</accession>
<keyword evidence="4" id="KW-0445">Lipid transport</keyword>
<evidence type="ECO:0000256" key="3">
    <source>
        <dbReference type="ARBA" id="ARBA00022694"/>
    </source>
</evidence>
<dbReference type="SUPFAM" id="SSF55120">
    <property type="entry name" value="Pseudouridine synthase"/>
    <property type="match status" value="1"/>
</dbReference>
<dbReference type="CDD" id="cd02568">
    <property type="entry name" value="PseudoU_synth_PUS1_PUS2"/>
    <property type="match status" value="1"/>
</dbReference>
<feature type="domain" description="START" evidence="11">
    <location>
        <begin position="228"/>
        <end position="480"/>
    </location>
</feature>
<reference evidence="12" key="2">
    <citation type="submission" date="2025-09" db="UniProtKB">
        <authorList>
            <consortium name="Ensembl"/>
        </authorList>
    </citation>
    <scope>IDENTIFICATION</scope>
</reference>
<comment type="catalytic activity">
    <reaction evidence="8">
        <text>a uridine in tRNA = a pseudouridine in tRNA</text>
        <dbReference type="Rhea" id="RHEA:54572"/>
        <dbReference type="Rhea" id="RHEA-COMP:13339"/>
        <dbReference type="Rhea" id="RHEA-COMP:13934"/>
        <dbReference type="ChEBI" id="CHEBI:65314"/>
        <dbReference type="ChEBI" id="CHEBI:65315"/>
    </reaction>
</comment>
<evidence type="ECO:0000256" key="9">
    <source>
        <dbReference type="PIRSR" id="PIRSR641708-1"/>
    </source>
</evidence>
<keyword evidence="2" id="KW-0813">Transport</keyword>
<keyword evidence="13" id="KW-1185">Reference proteome</keyword>
<keyword evidence="3" id="KW-0819">tRNA processing</keyword>
<comment type="similarity">
    <text evidence="1">Belongs to the tRNA pseudouridine synthase TruA family.</text>
</comment>
<evidence type="ECO:0000313" key="13">
    <source>
        <dbReference type="Proteomes" id="UP000694569"/>
    </source>
</evidence>
<comment type="function">
    <text evidence="7">May be involved in the intracellular transport of sterols or other lipids. May bind cholesterol or other sterols.</text>
</comment>
<sequence>MKRIATLPIRTWRRRQSSLTHVSGVHTSEVDGVFSAEQHSGEESTREDNHILQSDKNFLPKKKFAILMAYCGVRYYGMQVNLGESAFPTIEGTLISALIKAGCVPERFSSNLNGLYFQRCARTDKGVSAVGQLVSTRLLISSNPVEEINSHLPPDIRVIDIKRVTKGFNAKRACDGRTYSYMLPTYALSDCSTSAPDPNFRLAREDFHRINGILSFYRGARNYHNFTARKAAEDQSAWRNIFSVSCSEPVVHQGIEFASIMFTGQSFMMHQIRKMVAMLIAIARGIVCEDILPHCVQMEKETVSVHWRPSSVFSGNLYKGDAIIPAKPDRVWECLKPETGGLRVKWDNNVDDFQVLEKVTDDVSVCRTVTPSAAMGIIAPRDFIDVVLIKRYEDGAITSNATNVEHPDCPPQRKFVRGFNHPCGSFCVPVPGEPEKTQVLCFFQTDLSGHIPQSVVESFFPISMNTFFTNLAKAVKELKV</sequence>
<dbReference type="Gene3D" id="3.30.530.20">
    <property type="match status" value="1"/>
</dbReference>
<dbReference type="InterPro" id="IPR041708">
    <property type="entry name" value="PUS1/PUS2-like"/>
</dbReference>
<organism evidence="12 13">
    <name type="scientific">Leptobrachium leishanense</name>
    <name type="common">Leishan spiny toad</name>
    <dbReference type="NCBI Taxonomy" id="445787"/>
    <lineage>
        <taxon>Eukaryota</taxon>
        <taxon>Metazoa</taxon>
        <taxon>Chordata</taxon>
        <taxon>Craniata</taxon>
        <taxon>Vertebrata</taxon>
        <taxon>Euteleostomi</taxon>
        <taxon>Amphibia</taxon>
        <taxon>Batrachia</taxon>
        <taxon>Anura</taxon>
        <taxon>Pelobatoidea</taxon>
        <taxon>Megophryidae</taxon>
        <taxon>Leptobrachium</taxon>
    </lineage>
</organism>
<reference evidence="12" key="1">
    <citation type="submission" date="2025-08" db="UniProtKB">
        <authorList>
            <consortium name="Ensembl"/>
        </authorList>
    </citation>
    <scope>IDENTIFICATION</scope>
</reference>
<dbReference type="NCBIfam" id="TIGR00071">
    <property type="entry name" value="hisT_truA"/>
    <property type="match status" value="1"/>
</dbReference>
<protein>
    <recommendedName>
        <fullName evidence="11">START domain-containing protein</fullName>
    </recommendedName>
</protein>
<dbReference type="GO" id="GO:0031119">
    <property type="term" value="P:tRNA pseudouridine synthesis"/>
    <property type="evidence" value="ECO:0007669"/>
    <property type="project" value="InterPro"/>
</dbReference>
<name>A0A8C5PKW6_9ANUR</name>
<dbReference type="PANTHER" id="PTHR46374">
    <property type="entry name" value="PROTEIN CBG07384"/>
    <property type="match status" value="1"/>
</dbReference>
<dbReference type="Gene3D" id="3.30.70.580">
    <property type="entry name" value="Pseudouridine synthase I, catalytic domain, N-terminal subdomain"/>
    <property type="match status" value="1"/>
</dbReference>
<proteinExistence type="inferred from homology"/>
<dbReference type="InterPro" id="IPR020097">
    <property type="entry name" value="PsdUridine_synth_TruA_a/b_dom"/>
</dbReference>
<dbReference type="GO" id="GO:0003723">
    <property type="term" value="F:RNA binding"/>
    <property type="evidence" value="ECO:0007669"/>
    <property type="project" value="InterPro"/>
</dbReference>
<dbReference type="InterPro" id="IPR023393">
    <property type="entry name" value="START-like_dom_sf"/>
</dbReference>
<dbReference type="GO" id="GO:0009982">
    <property type="term" value="F:pseudouridine synthase activity"/>
    <property type="evidence" value="ECO:0007669"/>
    <property type="project" value="InterPro"/>
</dbReference>
<dbReference type="InterPro" id="IPR001406">
    <property type="entry name" value="PsdUridine_synth_TruA"/>
</dbReference>
<dbReference type="AlphaFoldDB" id="A0A8C5PKW6"/>
<dbReference type="FunFam" id="3.30.70.580:FF:000002">
    <property type="entry name" value="tRNA pseudouridine synthase"/>
    <property type="match status" value="1"/>
</dbReference>
<dbReference type="InterPro" id="IPR043556">
    <property type="entry name" value="StARD5/6"/>
</dbReference>
<keyword evidence="5" id="KW-0446">Lipid-binding</keyword>
<dbReference type="Ensembl" id="ENSLLET00000025276.1">
    <property type="protein sequence ID" value="ENSLLEP00000024347.1"/>
    <property type="gene ID" value="ENSLLEG00000015491.1"/>
</dbReference>
<feature type="binding site" evidence="10">
    <location>
        <position position="179"/>
    </location>
    <ligand>
        <name>substrate</name>
    </ligand>
</feature>
<evidence type="ECO:0000259" key="11">
    <source>
        <dbReference type="PROSITE" id="PS50848"/>
    </source>
</evidence>
<dbReference type="InterPro" id="IPR020103">
    <property type="entry name" value="PsdUridine_synth_cat_dom_sf"/>
</dbReference>
<evidence type="ECO:0000256" key="4">
    <source>
        <dbReference type="ARBA" id="ARBA00023055"/>
    </source>
</evidence>
<dbReference type="GeneTree" id="ENSGT00940000159159"/>
<dbReference type="SMART" id="SM00234">
    <property type="entry name" value="START"/>
    <property type="match status" value="1"/>
</dbReference>
<dbReference type="GO" id="GO:0120020">
    <property type="term" value="F:cholesterol transfer activity"/>
    <property type="evidence" value="ECO:0007669"/>
    <property type="project" value="TreeGrafter"/>
</dbReference>